<reference evidence="1 2" key="1">
    <citation type="submission" date="2015-07" db="EMBL/GenBank/DDBJ databases">
        <authorList>
            <consortium name="Pathogen Informatics"/>
        </authorList>
    </citation>
    <scope>NUCLEOTIDE SEQUENCE [LARGE SCALE GENOMIC DNA]</scope>
    <source>
        <strain evidence="1 2">A325</strain>
    </source>
</reference>
<dbReference type="AlphaFoldDB" id="A0A655ZS80"/>
<protein>
    <submittedName>
        <fullName evidence="1">Uncharacterized protein</fullName>
    </submittedName>
</protein>
<name>A0A655ZS80_VIBCL</name>
<sequence length="105" mass="12272">MRCKTLKSSPYMRLRAGDIGDQRDLFKIVLLHRKTQRLATRRQRTICRHKQLTLQGLFSIELDRDRLLFTGNIHHSAWYKLLDGRTLSHALGVNAPHIGQFNHIT</sequence>
<gene>
    <name evidence="1" type="ORF">ERS013201_03552</name>
</gene>
<dbReference type="EMBL" id="CWQJ01000033">
    <property type="protein sequence ID" value="CSC78613.1"/>
    <property type="molecule type" value="Genomic_DNA"/>
</dbReference>
<evidence type="ECO:0000313" key="2">
    <source>
        <dbReference type="Proteomes" id="UP000046067"/>
    </source>
</evidence>
<accession>A0A655ZS80</accession>
<proteinExistence type="predicted"/>
<organism evidence="1 2">
    <name type="scientific">Vibrio cholerae</name>
    <dbReference type="NCBI Taxonomy" id="666"/>
    <lineage>
        <taxon>Bacteria</taxon>
        <taxon>Pseudomonadati</taxon>
        <taxon>Pseudomonadota</taxon>
        <taxon>Gammaproteobacteria</taxon>
        <taxon>Vibrionales</taxon>
        <taxon>Vibrionaceae</taxon>
        <taxon>Vibrio</taxon>
    </lineage>
</organism>
<evidence type="ECO:0000313" key="1">
    <source>
        <dbReference type="EMBL" id="CSC78613.1"/>
    </source>
</evidence>
<dbReference type="Proteomes" id="UP000046067">
    <property type="component" value="Unassembled WGS sequence"/>
</dbReference>